<keyword evidence="1" id="KW-0548">Nucleotidyltransferase</keyword>
<keyword evidence="1" id="KW-0696">RNA-directed RNA polymerase</keyword>
<gene>
    <name evidence="1" type="primary">RdRp</name>
</gene>
<dbReference type="Proteomes" id="UP001266116">
    <property type="component" value="Genome"/>
</dbReference>
<organism evidence="1 2">
    <name type="scientific">Barleria chlorosis-associated virus</name>
    <dbReference type="NCBI Taxonomy" id="3433955"/>
    <lineage>
        <taxon>Viruses</taxon>
    </lineage>
</organism>
<name>A0AC61NA22_9VIRU</name>
<reference evidence="1 2" key="1">
    <citation type="journal article" date="2021" name="Arch. Virol.">
        <title>Genomic characterization of two novel viruses infecting Barleria cristata L. from the genera Orthotospovirus and Polerovirus.</title>
        <authorList>
            <person name="Read D.A."/>
            <person name="Roberts R."/>
            <person name="Thompson G."/>
        </authorList>
    </citation>
    <scope>NUCLEOTIDE SEQUENCE [LARGE SCALE GENOMIC DNA]</scope>
    <source>
        <strain evidence="1 2">RSA</strain>
    </source>
</reference>
<dbReference type="EMBL" id="MW251496">
    <property type="protein sequence ID" value="QVY47419.1"/>
    <property type="molecule type" value="Genomic_RNA"/>
</dbReference>
<sequence>MNLNTIEKFCDCADEIHLIVEDARQKLLSCSNDLSQIPHSDHVASEILQSYSMMLKSIEIILDTTKDNVVQDILIDQKAVSDQINLFLTKYKETELGRHDLFGTLACRRLHFTPPFRTNVELKEGINEYLNYCHEKENELTNYIPDINRIKDQFTFSVETPDNYVIFKETKNGKACLLIYDWKVSINSTSEIKTTEKYYNAIYKMFKNVQIDGEDFLERHPIYICICVLKPVDHMYIVTTACRVLKDFHDSEFNTFEKRKIYASSCKFLTSTRLDSLLGTQGKLENYYAESQLLKHTLSDRIPELGDETEVFFSHWTSEYKNTTWTNNYLSTDIEKIIDSFPKDKITKPELVNYLYGNFIYHIKTMSNLHISDKFKGYQDACKLHKITPKSSIESLEKYIKSNEPKWENLYVEHYDRIRNNTVKKKSEQKTIESITEAFNGNAIEYEKKYPDCFTNELGETKTNFPLPWSPSTVHFEITENVDYNNQISNIFREAFSSEHRVIYNNSYGEPSGRSSNSEAIYNLASVCFKLSCDTTNEKKIIIEDVIDIKDGSIKIDREKQSSKEWNKVGEILTRNKNEFSLPPKSKHSPAFYRGLSAMKVKMSRKRKEKEKQDLIDKVKSRREYDISDKGNSQMDIGSYTHNKKLIKHDNESALGWCDTIMKNLFALLCFDNRESTKTSNVYEHYTSNPSKMFRESQMIENEMENCKKINKLAKLLSVYSYSDDMMQFSKGLMVADRFMGERDFKILTSSNKSMLVIAFKGDGINTGKSGVPYMSLHIVDQELQSSFQQTYTRELVCYFKYKGFFVNIMRPQRLNQVRLLSLFKTPSKLPVCFAQFVTQSVEIMNWLVEIPIKKISLLKIKPSIKEKIKDCLFPSIILSTVTKLSRMGIFDFMRYAGFLPLSDYSNIKEYILEKFDPDITNVVDFYFVHTIKRLLLSMEAISLSSKANPLTIDHENDMIGGIQDLNIICPITNSTLRRLEDLYNNVYLSIYMMPKSLQTRVHNLTSLLDVPADWELKFRTKMGFSVNEEIYPKPEMFNDSGSFSINGPLNVVSLSDYYRDVVHNIGLTRSNIESREGFILPSYKINTLTSSKKCSKADIISDKEIFEGLNQFYKTNSHATKNYEKSKIKCQGSSFYIMKGIVKAYNENPMAVRDFLFTYSENAGIYEFIKQCSSGTNHSVFSSNPNKFVHLNHPLTVETYLKLRFSHFDPIQEVNDGTNGNRLSQSNVTVLKSKKVSEELYDLIKQYNNISENDIKNIEKMDKGNDGRKHTFIQLLEFVMSRTKLNCNHTDFLVSVFEKMQRTKVDREIYLMSMKVKMMLYFIEHTYKHIAQSDPSESISISGDYKIKALAKLSMDTITTYNSLLEKGCDTKLSFLSADQSKWSASDLTYKYVLAIIMNPVLTTGEANLMIECMLLYVKAKKVCIPTDIFMNLRQGQEKFGSDCNAINILTNFLQTNTFSVSMNWLQGNLNYLSSVYHSCAMLAYHKSMNKSTLGNFSTKWMVHSDDNTTSLVFDGNSEELLKIYNCDNFSEFLFRTIETHFKSFCITLNPKKSYAAVSLVEFISERIVNGAITPLYCRHLANCCTESSHNSYYDDLMSLTIHVTMLLRKGCPTEVIPYAMSAVQTQALSIYSMLPGEINDSFTIAKNMEFPLEPEEIPTCAGGWISLPIDLLAILGPSANDQMIYYNILLKTFKKKKFNDLKTWVSRNGCITDRFNMFLHNQQKDRLDADEMKLKCLLNLFKASILSEDVDTIQVGMKFQTMISQIIKLPSFIGENALKALESYKDFCKIYPNLSKTENLSKALHYRYNEEDYELDVESASGPLEMEQMYDTLLKNPEILLISPLCDRDYLLSQIHLYSSVSRRYQLSTQSTEKLALDRILRSKAKTFVDPDSEVKLSYKENMEKKFKTLMEEKVTDPGILKLLSNLILKDVNFEMMINIVESMIPTSAKAKTNYNYRWYMPVKFPPLIEGSPGLIVLSGCYGNDYIQNLGLRNLPLDFKSMYLLHDIFGNSSTFADVKNVIERIDSFSTDKFLKSNELQRKALSVNYMIQSQNRLLAINTCFQRKSFPFYSVYNLGRDMINNTLGLLSTIYSRKRHVYFYSNVSFEIMRNTRTIVENTKDTQLEKLVDTACYITDKLQSVFDKISLKQCKEIMENLLYLGKPIHERLTESLRDVKSAINMVRTKSHVIMAHRSKLIAISKYCPWLYNMGYINERELKFIEKEFRMTEVMYIKTEEMDSFGNYVKGQDYKLGYMTPYNYTQLFYIDGQMKIVCYSPYDFLLENRNISDTHVNSVSKVLSKFLRDKQDLYRLSNNFIASIFKGQYCLRLSSSGRVIPYVNGGEMVSNQTVKAIGNVEWKNVSYAEWATIERQVDYTVREPQVGECFSIIHKDVDDSQGIYKMVKDQFRQGLLFKEDMDEMSKIADSIEDTDTRLMLKSFAMDLIDKVMIGLKEINNVNDYEIYIEQNCKPMYDEMKEMLELCFVDDEIEESMNVMFDGITKYRENLKNIEDMTKIIKFAMVNNSSPTRLTKPNGSDFNNVMPRKYIESKGYDVFGVLQLIKACEACYNNNSYLNLNSFGKLVTDKFIAPGTALKLNLDFNLDNEVMNKTYDHKTLVLNDIKLSESTKEYLEYKGFVISGDRLKIDSDDISIDKQIEDNLDSYDLVTKQMKMLKKKPPHLIPSNTIILGELIKFLMLCTDGAEYDILHILEQNFDIGESEDRFVAIIRNIKFLKVCHFLLNKLDTMDNPLNEVAHSLICFLKICKIKVDLTETLNLTNAMRKAIEQKDFSLLKQVHIYLNSNYLILKDTCMLGRLQLSDVTVFTMRAKESLNKFICKFDKSNIGDIEDIVYDYNSNDETDQESDTD</sequence>
<evidence type="ECO:0000313" key="1">
    <source>
        <dbReference type="EMBL" id="QVY47419.1"/>
    </source>
</evidence>
<accession>A0AC61NA22</accession>
<keyword evidence="1" id="KW-0808">Transferase</keyword>
<protein>
    <submittedName>
        <fullName evidence="1">RNA-dependent RNA polymerase</fullName>
    </submittedName>
</protein>
<evidence type="ECO:0000313" key="2">
    <source>
        <dbReference type="Proteomes" id="UP001266116"/>
    </source>
</evidence>
<proteinExistence type="predicted"/>